<keyword evidence="2 6" id="KW-0812">Transmembrane</keyword>
<dbReference type="OrthoDB" id="538718at2759"/>
<proteinExistence type="predicted"/>
<dbReference type="AlphaFoldDB" id="A0A4P9XS83"/>
<evidence type="ECO:0000256" key="1">
    <source>
        <dbReference type="ARBA" id="ARBA00004141"/>
    </source>
</evidence>
<comment type="subcellular location">
    <subcellularLocation>
        <location evidence="1">Membrane</location>
        <topology evidence="1">Multi-pass membrane protein</topology>
    </subcellularLocation>
</comment>
<evidence type="ECO:0000256" key="6">
    <source>
        <dbReference type="SAM" id="Phobius"/>
    </source>
</evidence>
<feature type="transmembrane region" description="Helical" evidence="6">
    <location>
        <begin position="435"/>
        <end position="453"/>
    </location>
</feature>
<accession>A0A4P9XS83</accession>
<protein>
    <recommendedName>
        <fullName evidence="7">DUF3533 domain-containing protein</fullName>
    </recommendedName>
</protein>
<dbReference type="InterPro" id="IPR022703">
    <property type="entry name" value="DUF3533"/>
</dbReference>
<feature type="domain" description="DUF3533" evidence="7">
    <location>
        <begin position="29"/>
        <end position="211"/>
    </location>
</feature>
<organism evidence="8 9">
    <name type="scientific">Thamnocephalis sphaerospora</name>
    <dbReference type="NCBI Taxonomy" id="78915"/>
    <lineage>
        <taxon>Eukaryota</taxon>
        <taxon>Fungi</taxon>
        <taxon>Fungi incertae sedis</taxon>
        <taxon>Zoopagomycota</taxon>
        <taxon>Zoopagomycotina</taxon>
        <taxon>Zoopagomycetes</taxon>
        <taxon>Zoopagales</taxon>
        <taxon>Sigmoideomycetaceae</taxon>
        <taxon>Thamnocephalis</taxon>
    </lineage>
</organism>
<keyword evidence="4 6" id="KW-0472">Membrane</keyword>
<dbReference type="EMBL" id="KZ992607">
    <property type="protein sequence ID" value="RKP08391.1"/>
    <property type="molecule type" value="Genomic_DNA"/>
</dbReference>
<keyword evidence="9" id="KW-1185">Reference proteome</keyword>
<gene>
    <name evidence="8" type="ORF">THASP1DRAFT_29796</name>
</gene>
<evidence type="ECO:0000313" key="8">
    <source>
        <dbReference type="EMBL" id="RKP08391.1"/>
    </source>
</evidence>
<name>A0A4P9XS83_9FUNG</name>
<dbReference type="PANTHER" id="PTHR43077:SF10">
    <property type="entry name" value="TRANSPORT PERMEASE PROTEIN"/>
    <property type="match status" value="1"/>
</dbReference>
<feature type="transmembrane region" description="Helical" evidence="6">
    <location>
        <begin position="488"/>
        <end position="511"/>
    </location>
</feature>
<dbReference type="InterPro" id="IPR051328">
    <property type="entry name" value="T7SS_ABC-Transporter"/>
</dbReference>
<reference evidence="9" key="1">
    <citation type="journal article" date="2018" name="Nat. Microbiol.">
        <title>Leveraging single-cell genomics to expand the fungal tree of life.</title>
        <authorList>
            <person name="Ahrendt S.R."/>
            <person name="Quandt C.A."/>
            <person name="Ciobanu D."/>
            <person name="Clum A."/>
            <person name="Salamov A."/>
            <person name="Andreopoulos B."/>
            <person name="Cheng J.F."/>
            <person name="Woyke T."/>
            <person name="Pelin A."/>
            <person name="Henrissat B."/>
            <person name="Reynolds N.K."/>
            <person name="Benny G.L."/>
            <person name="Smith M.E."/>
            <person name="James T.Y."/>
            <person name="Grigoriev I.V."/>
        </authorList>
    </citation>
    <scope>NUCLEOTIDE SEQUENCE [LARGE SCALE GENOMIC DNA]</scope>
    <source>
        <strain evidence="9">RSA 1356</strain>
    </source>
</reference>
<feature type="transmembrane region" description="Helical" evidence="6">
    <location>
        <begin position="237"/>
        <end position="257"/>
    </location>
</feature>
<dbReference type="Proteomes" id="UP000271241">
    <property type="component" value="Unassembled WGS sequence"/>
</dbReference>
<feature type="domain" description="DUF3533" evidence="7">
    <location>
        <begin position="359"/>
        <end position="502"/>
    </location>
</feature>
<feature type="transmembrane region" description="Helical" evidence="6">
    <location>
        <begin position="403"/>
        <end position="428"/>
    </location>
</feature>
<keyword evidence="3 6" id="KW-1133">Transmembrane helix</keyword>
<evidence type="ECO:0000256" key="2">
    <source>
        <dbReference type="ARBA" id="ARBA00022692"/>
    </source>
</evidence>
<evidence type="ECO:0000313" key="9">
    <source>
        <dbReference type="Proteomes" id="UP000271241"/>
    </source>
</evidence>
<feature type="region of interest" description="Disordered" evidence="5">
    <location>
        <begin position="308"/>
        <end position="329"/>
    </location>
</feature>
<evidence type="ECO:0000256" key="5">
    <source>
        <dbReference type="SAM" id="MobiDB-lite"/>
    </source>
</evidence>
<feature type="transmembrane region" description="Helical" evidence="6">
    <location>
        <begin position="21"/>
        <end position="43"/>
    </location>
</feature>
<feature type="transmembrane region" description="Helical" evidence="6">
    <location>
        <begin position="373"/>
        <end position="391"/>
    </location>
</feature>
<dbReference type="Pfam" id="PF12051">
    <property type="entry name" value="DUF3533"/>
    <property type="match status" value="2"/>
</dbReference>
<dbReference type="STRING" id="78915.A0A4P9XS83"/>
<evidence type="ECO:0000256" key="3">
    <source>
        <dbReference type="ARBA" id="ARBA00022989"/>
    </source>
</evidence>
<evidence type="ECO:0000256" key="4">
    <source>
        <dbReference type="ARBA" id="ARBA00023136"/>
    </source>
</evidence>
<dbReference type="PANTHER" id="PTHR43077">
    <property type="entry name" value="TRANSPORT PERMEASE YVFS-RELATED"/>
    <property type="match status" value="1"/>
</dbReference>
<evidence type="ECO:0000259" key="7">
    <source>
        <dbReference type="Pfam" id="PF12051"/>
    </source>
</evidence>
<dbReference type="GO" id="GO:0016020">
    <property type="term" value="C:membrane"/>
    <property type="evidence" value="ECO:0007669"/>
    <property type="project" value="UniProtKB-SubCell"/>
</dbReference>
<sequence>MRIKSTPRERPPRFALVGLLNRINVGGFLCVILIMYAYTWLYLGSLWNPANRLSKVSVGILNEDSGFQLDTMSAAAQAMIKQVTSGRPMGKQIIEQLVGQDQVRFGWRVLDPDTETRKALLDHVDEGEYQFALYIPPSFSMDYATAFQLPNDTAAVPYQQMQIEFIHDQGRNYGSDSMVGSAIVRLISGINHAMATRMLSGPTAQQMRDTMVPAFWIEPLGTTNTVLHPVHRYGQNFAAYISPLVLYISCIGIVTIMHRFMLGDPIVFGHITGQQAQRNAVEIARMERPRPNFDAARVNIDAELNDGDANWDTSLGGDQEMAESPPPPLGVADPTDGVSFAGSSSAVENDGGDANEQPHAVFSIARLIVAKQVVLGVVLFLCSLMIWSVTMCLEGYQFDGAPAVAALFFLFFSGCAFIGVVNLLCCLFGLDGFSLPAALLLIIFLTTGSAILSEDLAPGFYLLGKGLPFYYAVRGLRYIYFGSLSNGMWLNCVVLAVWLVASSIASIIAGVHKERRRRGIVFSHLAYIRQRRRERHERFRQRRQMLKQRLLSTEV</sequence>